<evidence type="ECO:0000256" key="1">
    <source>
        <dbReference type="SAM" id="MobiDB-lite"/>
    </source>
</evidence>
<keyword evidence="4" id="KW-1185">Reference proteome</keyword>
<sequence>MKRISIAMVALAFPLAGCGDDPAPVAETTDDAGAQGEILGGTISDSMLPVDTLQSQSPSMASEGEGGADGDGGGDAGSPDPTSDNAPQATPEPAGEPVETAEDEG</sequence>
<dbReference type="RefSeq" id="WP_011413053.1">
    <property type="nucleotide sequence ID" value="NC_007722.1"/>
</dbReference>
<keyword evidence="2" id="KW-0732">Signal</keyword>
<proteinExistence type="predicted"/>
<evidence type="ECO:0000256" key="2">
    <source>
        <dbReference type="SAM" id="SignalP"/>
    </source>
</evidence>
<dbReference type="Proteomes" id="UP000008808">
    <property type="component" value="Chromosome"/>
</dbReference>
<feature type="region of interest" description="Disordered" evidence="1">
    <location>
        <begin position="16"/>
        <end position="105"/>
    </location>
</feature>
<dbReference type="EMBL" id="CP000157">
    <property type="protein sequence ID" value="ABC62175.1"/>
    <property type="molecule type" value="Genomic_DNA"/>
</dbReference>
<feature type="chain" id="PRO_5004213148" description="Secreted protein" evidence="2">
    <location>
        <begin position="20"/>
        <end position="105"/>
    </location>
</feature>
<evidence type="ECO:0000313" key="4">
    <source>
        <dbReference type="Proteomes" id="UP000008808"/>
    </source>
</evidence>
<accession>Q2NDR6</accession>
<feature type="signal peptide" evidence="2">
    <location>
        <begin position="1"/>
        <end position="19"/>
    </location>
</feature>
<protein>
    <recommendedName>
        <fullName evidence="5">Secreted protein</fullName>
    </recommendedName>
</protein>
<gene>
    <name evidence="3" type="ordered locus">ELI_00415</name>
</gene>
<feature type="compositionally biased region" description="Gly residues" evidence="1">
    <location>
        <begin position="64"/>
        <end position="76"/>
    </location>
</feature>
<dbReference type="AlphaFoldDB" id="Q2NDR6"/>
<evidence type="ECO:0008006" key="5">
    <source>
        <dbReference type="Google" id="ProtNLM"/>
    </source>
</evidence>
<evidence type="ECO:0000313" key="3">
    <source>
        <dbReference type="EMBL" id="ABC62175.1"/>
    </source>
</evidence>
<dbReference type="STRING" id="314225.ELI_00415"/>
<dbReference type="HOGENOM" id="CLU_2232444_0_0_5"/>
<name>Q2NDR6_ERYLH</name>
<organism evidence="3 4">
    <name type="scientific">Erythrobacter litoralis (strain HTCC2594)</name>
    <dbReference type="NCBI Taxonomy" id="314225"/>
    <lineage>
        <taxon>Bacteria</taxon>
        <taxon>Pseudomonadati</taxon>
        <taxon>Pseudomonadota</taxon>
        <taxon>Alphaproteobacteria</taxon>
        <taxon>Sphingomonadales</taxon>
        <taxon>Erythrobacteraceae</taxon>
        <taxon>Erythrobacter/Porphyrobacter group</taxon>
        <taxon>Erythrobacter</taxon>
    </lineage>
</organism>
<reference evidence="4" key="1">
    <citation type="journal article" date="2009" name="J. Bacteriol.">
        <title>Complete genome sequence of Erythrobacter litoralis HTCC2594.</title>
        <authorList>
            <person name="Oh H.M."/>
            <person name="Giovannoni S.J."/>
            <person name="Ferriera S."/>
            <person name="Johnson J."/>
            <person name="Cho J.C."/>
        </authorList>
    </citation>
    <scope>NUCLEOTIDE SEQUENCE [LARGE SCALE GENOMIC DNA]</scope>
    <source>
        <strain evidence="4">HTCC2594</strain>
    </source>
</reference>
<dbReference type="KEGG" id="eli:ELI_00415"/>